<organism evidence="2 3">
    <name type="scientific">Musa troglodytarum</name>
    <name type="common">fe'i banana</name>
    <dbReference type="NCBI Taxonomy" id="320322"/>
    <lineage>
        <taxon>Eukaryota</taxon>
        <taxon>Viridiplantae</taxon>
        <taxon>Streptophyta</taxon>
        <taxon>Embryophyta</taxon>
        <taxon>Tracheophyta</taxon>
        <taxon>Spermatophyta</taxon>
        <taxon>Magnoliopsida</taxon>
        <taxon>Liliopsida</taxon>
        <taxon>Zingiberales</taxon>
        <taxon>Musaceae</taxon>
        <taxon>Musa</taxon>
    </lineage>
</organism>
<accession>A0A9E7JMG8</accession>
<feature type="region of interest" description="Disordered" evidence="1">
    <location>
        <begin position="112"/>
        <end position="143"/>
    </location>
</feature>
<protein>
    <submittedName>
        <fullName evidence="2">Uncharacterized protein</fullName>
    </submittedName>
</protein>
<evidence type="ECO:0000256" key="1">
    <source>
        <dbReference type="SAM" id="MobiDB-lite"/>
    </source>
</evidence>
<name>A0A9E7JMG8_9LILI</name>
<dbReference type="EMBL" id="CP097504">
    <property type="protein sequence ID" value="URD86717.1"/>
    <property type="molecule type" value="Genomic_DNA"/>
</dbReference>
<gene>
    <name evidence="2" type="ORF">MUK42_24244</name>
</gene>
<evidence type="ECO:0000313" key="3">
    <source>
        <dbReference type="Proteomes" id="UP001055439"/>
    </source>
</evidence>
<reference evidence="2" key="1">
    <citation type="submission" date="2022-05" db="EMBL/GenBank/DDBJ databases">
        <title>The Musa troglodytarum L. genome provides insights into the mechanism of non-climacteric behaviour and enrichment of carotenoids.</title>
        <authorList>
            <person name="Wang J."/>
        </authorList>
    </citation>
    <scope>NUCLEOTIDE SEQUENCE</scope>
    <source>
        <tissue evidence="2">Leaf</tissue>
    </source>
</reference>
<dbReference type="AlphaFoldDB" id="A0A9E7JMG8"/>
<dbReference type="Proteomes" id="UP001055439">
    <property type="component" value="Chromosome 2"/>
</dbReference>
<sequence length="143" mass="16124">MAPSYYNQEASFLLLFDGVLADSLDVVPLLWQIAFLDGVRQNVEEGGMETGTVLTSLVTCCRCTTVTADGYERSTWWAFVAFVSERAGNIRYSKHPSPFRMREMAGRICRDASQVKQQSHTQAERSSDSLKSNDRLDTFKAQR</sequence>
<feature type="compositionally biased region" description="Basic and acidic residues" evidence="1">
    <location>
        <begin position="122"/>
        <end position="143"/>
    </location>
</feature>
<keyword evidence="3" id="KW-1185">Reference proteome</keyword>
<proteinExistence type="predicted"/>
<evidence type="ECO:0000313" key="2">
    <source>
        <dbReference type="EMBL" id="URD86717.1"/>
    </source>
</evidence>